<dbReference type="OrthoDB" id="4424311at2"/>
<evidence type="ECO:0000256" key="2">
    <source>
        <dbReference type="SAM" id="Phobius"/>
    </source>
</evidence>
<evidence type="ECO:0000256" key="3">
    <source>
        <dbReference type="SAM" id="SignalP"/>
    </source>
</evidence>
<feature type="region of interest" description="Disordered" evidence="1">
    <location>
        <begin position="217"/>
        <end position="256"/>
    </location>
</feature>
<organism evidence="4 5">
    <name type="scientific">Corynebacterium mustelae</name>
    <dbReference type="NCBI Taxonomy" id="571915"/>
    <lineage>
        <taxon>Bacteria</taxon>
        <taxon>Bacillati</taxon>
        <taxon>Actinomycetota</taxon>
        <taxon>Actinomycetes</taxon>
        <taxon>Mycobacteriales</taxon>
        <taxon>Corynebacteriaceae</taxon>
        <taxon>Corynebacterium</taxon>
    </lineage>
</organism>
<reference evidence="5" key="2">
    <citation type="submission" date="2015-05" db="EMBL/GenBank/DDBJ databases">
        <title>Complete genome sequence of Corynebacterium mustelae DSM 45274, isolated from various tissues of a male ferret with lethal sepsis.</title>
        <authorList>
            <person name="Ruckert C."/>
            <person name="Albersmeier A."/>
            <person name="Winkler A."/>
            <person name="Tauch A."/>
        </authorList>
    </citation>
    <scope>NUCLEOTIDE SEQUENCE [LARGE SCALE GENOMIC DNA]</scope>
    <source>
        <strain evidence="5">DSM 45274</strain>
    </source>
</reference>
<dbReference type="Proteomes" id="UP000035199">
    <property type="component" value="Chromosome"/>
</dbReference>
<gene>
    <name evidence="4" type="ORF">CMUST_07240</name>
</gene>
<dbReference type="InterPro" id="IPR022435">
    <property type="entry name" value="Surface-anchored_actinobac"/>
</dbReference>
<accession>A0A0G3H1U2</accession>
<dbReference type="NCBIfam" id="TIGR03769">
    <property type="entry name" value="P_ac_wall_RPT"/>
    <property type="match status" value="1"/>
</dbReference>
<evidence type="ECO:0000313" key="5">
    <source>
        <dbReference type="Proteomes" id="UP000035199"/>
    </source>
</evidence>
<name>A0A0G3H1U2_9CORY</name>
<keyword evidence="5" id="KW-1185">Reference proteome</keyword>
<dbReference type="NCBIfam" id="NF038134">
    <property type="entry name" value="choice_anch_M"/>
    <property type="match status" value="1"/>
</dbReference>
<dbReference type="AlphaFoldDB" id="A0A0G3H1U2"/>
<feature type="signal peptide" evidence="3">
    <location>
        <begin position="1"/>
        <end position="25"/>
    </location>
</feature>
<dbReference type="KEGG" id="cmv:CMUST_07240"/>
<feature type="transmembrane region" description="Helical" evidence="2">
    <location>
        <begin position="258"/>
        <end position="282"/>
    </location>
</feature>
<evidence type="ECO:0000313" key="4">
    <source>
        <dbReference type="EMBL" id="AKK05778.1"/>
    </source>
</evidence>
<evidence type="ECO:0000256" key="1">
    <source>
        <dbReference type="SAM" id="MobiDB-lite"/>
    </source>
</evidence>
<reference evidence="4 5" key="1">
    <citation type="journal article" date="2015" name="Genome Announc.">
        <title>Complete Genome Sequence of the Type Strain Corynebacterium mustelae DSM 45274, Isolated from Various Tissues of a Male Ferret with Lethal Sepsis.</title>
        <authorList>
            <person name="Ruckert C."/>
            <person name="Eimer J."/>
            <person name="Winkler A."/>
            <person name="Tauch A."/>
        </authorList>
    </citation>
    <scope>NUCLEOTIDE SEQUENCE [LARGE SCALE GENOMIC DNA]</scope>
    <source>
        <strain evidence="4 5">DSM 45274</strain>
    </source>
</reference>
<keyword evidence="2" id="KW-0812">Transmembrane</keyword>
<sequence length="291" mass="30805">MFAKTLLAAATATAVTLGGATIAAAEDGKLVIHRGHVDVLYTELDGDDLKLGLQERFTTEKDITRDAEDVVFKITSDWWQDLTGTTDQDEISGRAALASEVWHDGNIWPGWDNNALKGKADEVSYTFTNISGPGTMFVYQTANNGLTDYAPKYSAGKMAATSVLTDGSFTLKSGDVMKTGAEHLHMNWAFTSPGTYTVTAVAEAGNKVSNPATYTFEVEADNGGNAQTTDKTETNTDEKTTADKPKDDTKKGSGSSKIGTGGIVGIVLAVLGVLGAIIAAFANPMITFPRM</sequence>
<keyword evidence="3" id="KW-0732">Signal</keyword>
<proteinExistence type="predicted"/>
<dbReference type="PATRIC" id="fig|571915.4.peg.1543"/>
<feature type="chain" id="PRO_5002554534" evidence="3">
    <location>
        <begin position="26"/>
        <end position="291"/>
    </location>
</feature>
<dbReference type="RefSeq" id="WP_047261924.1">
    <property type="nucleotide sequence ID" value="NZ_CP011542.1"/>
</dbReference>
<dbReference type="STRING" id="571915.CMUST_07240"/>
<dbReference type="EMBL" id="CP011542">
    <property type="protein sequence ID" value="AKK05778.1"/>
    <property type="molecule type" value="Genomic_DNA"/>
</dbReference>
<feature type="compositionally biased region" description="Basic and acidic residues" evidence="1">
    <location>
        <begin position="230"/>
        <end position="251"/>
    </location>
</feature>
<protein>
    <submittedName>
        <fullName evidence="4">Actinobacterial surface-anchored protein domain</fullName>
    </submittedName>
</protein>
<keyword evidence="2" id="KW-0472">Membrane</keyword>
<keyword evidence="2" id="KW-1133">Transmembrane helix</keyword>